<comment type="caution">
    <text evidence="2">The sequence shown here is derived from an EMBL/GenBank/DDBJ whole genome shotgun (WGS) entry which is preliminary data.</text>
</comment>
<gene>
    <name evidence="2" type="ORF">JOF35_007785</name>
</gene>
<proteinExistence type="predicted"/>
<evidence type="ECO:0000313" key="2">
    <source>
        <dbReference type="EMBL" id="MDP9615447.1"/>
    </source>
</evidence>
<dbReference type="Proteomes" id="UP001234880">
    <property type="component" value="Unassembled WGS sequence"/>
</dbReference>
<organism evidence="2 3">
    <name type="scientific">Streptomyces demainii</name>
    <dbReference type="NCBI Taxonomy" id="588122"/>
    <lineage>
        <taxon>Bacteria</taxon>
        <taxon>Bacillati</taxon>
        <taxon>Actinomycetota</taxon>
        <taxon>Actinomycetes</taxon>
        <taxon>Kitasatosporales</taxon>
        <taxon>Streptomycetaceae</taxon>
        <taxon>Streptomyces</taxon>
    </lineage>
</organism>
<sequence>MRSWSPASPESTTGPTVIRPAVHGPRGAGISRSSSKRRQGAHDLAGRACPRRRDPRILFRGLRHLQVRGIRTPIFRTRFTNTRSAPPGRCLEGVYIRILGGVGSHRTRLRSGAPAEGVTLARSLIPRQVRDKKGVSNGSRERRASVGPAAPPVPARRGAAGPLSTRKRLGERPLPIPFRGAGFRGRGNSRAPSGRPGRTVRTDRDDPPRTGVRLRKQTDVARDIERAHGQPRGHLRQRRRLSPDRIRRRLGWGTSCDMRSWDLSEWWKRKRN</sequence>
<name>A0ABT9L445_9ACTN</name>
<evidence type="ECO:0000313" key="3">
    <source>
        <dbReference type="Proteomes" id="UP001234880"/>
    </source>
</evidence>
<accession>A0ABT9L445</accession>
<feature type="compositionally biased region" description="Polar residues" evidence="1">
    <location>
        <begin position="1"/>
        <end position="15"/>
    </location>
</feature>
<feature type="compositionally biased region" description="Basic and acidic residues" evidence="1">
    <location>
        <begin position="128"/>
        <end position="144"/>
    </location>
</feature>
<keyword evidence="3" id="KW-1185">Reference proteome</keyword>
<feature type="region of interest" description="Disordered" evidence="1">
    <location>
        <begin position="1"/>
        <end position="48"/>
    </location>
</feature>
<protein>
    <submittedName>
        <fullName evidence="2">Uncharacterized protein</fullName>
    </submittedName>
</protein>
<feature type="region of interest" description="Disordered" evidence="1">
    <location>
        <begin position="126"/>
        <end position="211"/>
    </location>
</feature>
<evidence type="ECO:0000256" key="1">
    <source>
        <dbReference type="SAM" id="MobiDB-lite"/>
    </source>
</evidence>
<dbReference type="EMBL" id="JAURUE010000002">
    <property type="protein sequence ID" value="MDP9615447.1"/>
    <property type="molecule type" value="Genomic_DNA"/>
</dbReference>
<reference evidence="2 3" key="1">
    <citation type="submission" date="2023-07" db="EMBL/GenBank/DDBJ databases">
        <title>Sequencing the genomes of 1000 actinobacteria strains.</title>
        <authorList>
            <person name="Klenk H.-P."/>
        </authorList>
    </citation>
    <scope>NUCLEOTIDE SEQUENCE [LARGE SCALE GENOMIC DNA]</scope>
    <source>
        <strain evidence="2 3">DSM 41600</strain>
    </source>
</reference>